<protein>
    <recommendedName>
        <fullName evidence="4">Oligopeptide-binding protein AppA</fullName>
    </recommendedName>
</protein>
<dbReference type="KEGG" id="ahw:NCTC11636_02261"/>
<keyword evidence="1" id="KW-0732">Signal</keyword>
<reference evidence="2 3" key="1">
    <citation type="submission" date="2018-12" db="EMBL/GenBank/DDBJ databases">
        <authorList>
            <consortium name="Pathogen Informatics"/>
        </authorList>
    </citation>
    <scope>NUCLEOTIDE SEQUENCE [LARGE SCALE GENOMIC DNA]</scope>
    <source>
        <strain evidence="2 3">NCTC11636</strain>
    </source>
</reference>
<evidence type="ECO:0000256" key="1">
    <source>
        <dbReference type="SAM" id="SignalP"/>
    </source>
</evidence>
<dbReference type="SUPFAM" id="SSF53850">
    <property type="entry name" value="Periplasmic binding protein-like II"/>
    <property type="match status" value="1"/>
</dbReference>
<dbReference type="EMBL" id="LR134350">
    <property type="protein sequence ID" value="VEG29792.1"/>
    <property type="molecule type" value="Genomic_DNA"/>
</dbReference>
<dbReference type="OrthoDB" id="7888869at2"/>
<evidence type="ECO:0000313" key="3">
    <source>
        <dbReference type="Proteomes" id="UP000266895"/>
    </source>
</evidence>
<proteinExistence type="predicted"/>
<accession>A0A3S4RC68</accession>
<sequence length="136" mass="14767">MKRRTFILGTSTLGAAAVLAACSSGSSGDSATTTTEVPAADYEAATYDEIKNGGTYNVALQELGEQQNPFHGNASGYATDVWYWYNPQFALYSPEGEWSFNPDYFTDVTAEEVDSNTVVTYTIRDEATWNDGTAID</sequence>
<evidence type="ECO:0000313" key="2">
    <source>
        <dbReference type="EMBL" id="VEG29792.1"/>
    </source>
</evidence>
<dbReference type="RefSeq" id="WP_126383187.1">
    <property type="nucleotide sequence ID" value="NZ_LR134350.1"/>
</dbReference>
<feature type="signal peptide" evidence="1">
    <location>
        <begin position="1"/>
        <end position="20"/>
    </location>
</feature>
<feature type="chain" id="PRO_5039209432" description="Oligopeptide-binding protein AppA" evidence="1">
    <location>
        <begin position="21"/>
        <end position="136"/>
    </location>
</feature>
<evidence type="ECO:0008006" key="4">
    <source>
        <dbReference type="Google" id="ProtNLM"/>
    </source>
</evidence>
<organism evidence="2 3">
    <name type="scientific">Actinomyces howellii</name>
    <dbReference type="NCBI Taxonomy" id="52771"/>
    <lineage>
        <taxon>Bacteria</taxon>
        <taxon>Bacillati</taxon>
        <taxon>Actinomycetota</taxon>
        <taxon>Actinomycetes</taxon>
        <taxon>Actinomycetales</taxon>
        <taxon>Actinomycetaceae</taxon>
        <taxon>Actinomyces</taxon>
    </lineage>
</organism>
<dbReference type="AlphaFoldDB" id="A0A3S4RC68"/>
<gene>
    <name evidence="2" type="ORF">NCTC11636_02261</name>
</gene>
<name>A0A3S4RC68_9ACTO</name>
<dbReference type="Proteomes" id="UP000266895">
    <property type="component" value="Chromosome"/>
</dbReference>
<keyword evidence="3" id="KW-1185">Reference proteome</keyword>
<dbReference type="Gene3D" id="3.40.190.10">
    <property type="entry name" value="Periplasmic binding protein-like II"/>
    <property type="match status" value="1"/>
</dbReference>
<dbReference type="PROSITE" id="PS51257">
    <property type="entry name" value="PROKAR_LIPOPROTEIN"/>
    <property type="match status" value="1"/>
</dbReference>